<organism evidence="12">
    <name type="scientific">Lotharella globosa</name>
    <dbReference type="NCBI Taxonomy" id="91324"/>
    <lineage>
        <taxon>Eukaryota</taxon>
        <taxon>Sar</taxon>
        <taxon>Rhizaria</taxon>
        <taxon>Cercozoa</taxon>
        <taxon>Chlorarachniophyceae</taxon>
        <taxon>Lotharella</taxon>
    </lineage>
</organism>
<proteinExistence type="inferred from homology"/>
<sequence>MARGHRTLLVALGACLVVLNLISNGSQSSYGSQPVLGQAQLRTRANTVSSGYAAMHAIPASNAKKAPRGTMCRSSVEDFGPPPAAPQRRVVITGLGAVTPLADNLKDSWEKILAGETGVKRLEDVKFDVLPTKVAAYVKDFDGSKVIPKKDLKQMAPFIQYSMVAAKEALDDADWHPESEEDRQATGVSIGSGIGGIEEITDNHSEFLDPARGYRKISPRFIPKMLINLANGFVSMAHGLEGPNIASVTACATGSHSIGDAFRLIKFGEADVMVAGGSEASVEPLSMAGFNRMNALVTAFNDDPEKASRPFDAKRAGFVMGEGAGVMILEELEHAKARGAKIYAEIRGCGSTGDAFHVSAPSGVGALRAMQAALAQGGIKAEDIDYINAHGTSTPVGDAKEAETIVKLMGGPENEKKPYVTSTKGATGHMLGAAGAVEAIFTALAIKEGVIPPTLNLEEPCVTEGITHVAGKAEKKEIKCALSNSFGFGGTNACLLLTAPPA</sequence>
<dbReference type="PROSITE" id="PS52004">
    <property type="entry name" value="KS3_2"/>
    <property type="match status" value="1"/>
</dbReference>
<keyword evidence="4 9" id="KW-0808">Transferase</keyword>
<evidence type="ECO:0000256" key="9">
    <source>
        <dbReference type="RuleBase" id="RU003694"/>
    </source>
</evidence>
<dbReference type="PANTHER" id="PTHR11712">
    <property type="entry name" value="POLYKETIDE SYNTHASE-RELATED"/>
    <property type="match status" value="1"/>
</dbReference>
<keyword evidence="3" id="KW-0444">Lipid biosynthesis</keyword>
<dbReference type="InterPro" id="IPR020841">
    <property type="entry name" value="PKS_Beta-ketoAc_synthase_dom"/>
</dbReference>
<dbReference type="PANTHER" id="PTHR11712:SF336">
    <property type="entry name" value="3-OXOACYL-[ACYL-CARRIER-PROTEIN] SYNTHASE, MITOCHONDRIAL"/>
    <property type="match status" value="1"/>
</dbReference>
<evidence type="ECO:0000256" key="4">
    <source>
        <dbReference type="ARBA" id="ARBA00022679"/>
    </source>
</evidence>
<dbReference type="Gene3D" id="3.40.47.10">
    <property type="match status" value="1"/>
</dbReference>
<dbReference type="CDD" id="cd00834">
    <property type="entry name" value="KAS_I_II"/>
    <property type="match status" value="1"/>
</dbReference>
<dbReference type="GO" id="GO:0004315">
    <property type="term" value="F:3-oxoacyl-[acyl-carrier-protein] synthase activity"/>
    <property type="evidence" value="ECO:0007669"/>
    <property type="project" value="UniProtKB-EC"/>
</dbReference>
<feature type="chain" id="PRO_5030161064" description="beta-ketoacyl-[acyl-carrier-protein] synthase I" evidence="10">
    <location>
        <begin position="29"/>
        <end position="502"/>
    </location>
</feature>
<dbReference type="NCBIfam" id="TIGR03150">
    <property type="entry name" value="fabF"/>
    <property type="match status" value="1"/>
</dbReference>
<evidence type="ECO:0000256" key="10">
    <source>
        <dbReference type="SAM" id="SignalP"/>
    </source>
</evidence>
<dbReference type="Pfam" id="PF02801">
    <property type="entry name" value="Ketoacyl-synt_C"/>
    <property type="match status" value="1"/>
</dbReference>
<dbReference type="FunFam" id="3.40.47.10:FF:000009">
    <property type="entry name" value="3-oxoacyl-[acyl-carrier-protein] synthase 2"/>
    <property type="match status" value="1"/>
</dbReference>
<evidence type="ECO:0000256" key="6">
    <source>
        <dbReference type="ARBA" id="ARBA00023098"/>
    </source>
</evidence>
<evidence type="ECO:0000256" key="5">
    <source>
        <dbReference type="ARBA" id="ARBA00022832"/>
    </source>
</evidence>
<evidence type="ECO:0000256" key="3">
    <source>
        <dbReference type="ARBA" id="ARBA00022516"/>
    </source>
</evidence>
<evidence type="ECO:0000256" key="2">
    <source>
        <dbReference type="ARBA" id="ARBA00013191"/>
    </source>
</evidence>
<dbReference type="Pfam" id="PF00109">
    <property type="entry name" value="ketoacyl-synt"/>
    <property type="match status" value="1"/>
</dbReference>
<protein>
    <recommendedName>
        <fullName evidence="2">beta-ketoacyl-[acyl-carrier-protein] synthase I</fullName>
        <ecNumber evidence="2">2.3.1.41</ecNumber>
    </recommendedName>
</protein>
<comment type="similarity">
    <text evidence="1 9">Belongs to the thiolase-like superfamily. Beta-ketoacyl-ACP synthases family.</text>
</comment>
<dbReference type="InterPro" id="IPR000794">
    <property type="entry name" value="Beta-ketoacyl_synthase"/>
</dbReference>
<gene>
    <name evidence="12" type="ORF">LGLO00237_LOCUS27592</name>
</gene>
<evidence type="ECO:0000313" key="12">
    <source>
        <dbReference type="EMBL" id="CAE0675815.1"/>
    </source>
</evidence>
<dbReference type="AlphaFoldDB" id="A0A6V3RPI2"/>
<dbReference type="GO" id="GO:0005739">
    <property type="term" value="C:mitochondrion"/>
    <property type="evidence" value="ECO:0007669"/>
    <property type="project" value="TreeGrafter"/>
</dbReference>
<dbReference type="EMBL" id="HBIV01038797">
    <property type="protein sequence ID" value="CAE0675815.1"/>
    <property type="molecule type" value="Transcribed_RNA"/>
</dbReference>
<dbReference type="SMART" id="SM00825">
    <property type="entry name" value="PKS_KS"/>
    <property type="match status" value="1"/>
</dbReference>
<keyword evidence="7" id="KW-0275">Fatty acid biosynthesis</keyword>
<keyword evidence="10" id="KW-0732">Signal</keyword>
<name>A0A6V3RPI2_9EUKA</name>
<feature type="signal peptide" evidence="10">
    <location>
        <begin position="1"/>
        <end position="28"/>
    </location>
</feature>
<dbReference type="InterPro" id="IPR014031">
    <property type="entry name" value="Ketoacyl_synth_C"/>
</dbReference>
<dbReference type="InterPro" id="IPR014030">
    <property type="entry name" value="Ketoacyl_synth_N"/>
</dbReference>
<dbReference type="SUPFAM" id="SSF53901">
    <property type="entry name" value="Thiolase-like"/>
    <property type="match status" value="2"/>
</dbReference>
<dbReference type="NCBIfam" id="NF005589">
    <property type="entry name" value="PRK07314.1"/>
    <property type="match status" value="1"/>
</dbReference>
<evidence type="ECO:0000256" key="8">
    <source>
        <dbReference type="ARBA" id="ARBA00023315"/>
    </source>
</evidence>
<evidence type="ECO:0000259" key="11">
    <source>
        <dbReference type="PROSITE" id="PS52004"/>
    </source>
</evidence>
<keyword evidence="6" id="KW-0443">Lipid metabolism</keyword>
<evidence type="ECO:0000256" key="7">
    <source>
        <dbReference type="ARBA" id="ARBA00023160"/>
    </source>
</evidence>
<reference evidence="12" key="1">
    <citation type="submission" date="2021-01" db="EMBL/GenBank/DDBJ databases">
        <authorList>
            <person name="Corre E."/>
            <person name="Pelletier E."/>
            <person name="Niang G."/>
            <person name="Scheremetjew M."/>
            <person name="Finn R."/>
            <person name="Kale V."/>
            <person name="Holt S."/>
            <person name="Cochrane G."/>
            <person name="Meng A."/>
            <person name="Brown T."/>
            <person name="Cohen L."/>
        </authorList>
    </citation>
    <scope>NUCLEOTIDE SEQUENCE</scope>
    <source>
        <strain evidence="12">CCCM811</strain>
    </source>
</reference>
<accession>A0A6V3RPI2</accession>
<keyword evidence="8" id="KW-0012">Acyltransferase</keyword>
<feature type="domain" description="Ketosynthase family 3 (KS3)" evidence="11">
    <location>
        <begin position="87"/>
        <end position="499"/>
    </location>
</feature>
<dbReference type="InterPro" id="IPR017568">
    <property type="entry name" value="3-oxoacyl-ACP_synth-2"/>
</dbReference>
<dbReference type="InterPro" id="IPR016039">
    <property type="entry name" value="Thiolase-like"/>
</dbReference>
<keyword evidence="5" id="KW-0276">Fatty acid metabolism</keyword>
<dbReference type="EC" id="2.3.1.41" evidence="2"/>
<dbReference type="GO" id="GO:0006633">
    <property type="term" value="P:fatty acid biosynthetic process"/>
    <property type="evidence" value="ECO:0007669"/>
    <property type="project" value="UniProtKB-KW"/>
</dbReference>
<evidence type="ECO:0000256" key="1">
    <source>
        <dbReference type="ARBA" id="ARBA00008467"/>
    </source>
</evidence>